<accession>A0A8S9I4G8</accession>
<protein>
    <submittedName>
        <fullName evidence="1">Uncharacterized protein</fullName>
    </submittedName>
</protein>
<gene>
    <name evidence="1" type="ORF">F2Q70_00016384</name>
</gene>
<name>A0A8S9I4G8_BRACR</name>
<comment type="caution">
    <text evidence="1">The sequence shown here is derived from an EMBL/GenBank/DDBJ whole genome shotgun (WGS) entry which is preliminary data.</text>
</comment>
<proteinExistence type="predicted"/>
<dbReference type="EMBL" id="QGKY02001250">
    <property type="protein sequence ID" value="KAF2564571.1"/>
    <property type="molecule type" value="Genomic_DNA"/>
</dbReference>
<dbReference type="AlphaFoldDB" id="A0A8S9I4G8"/>
<reference evidence="1" key="1">
    <citation type="submission" date="2019-12" db="EMBL/GenBank/DDBJ databases">
        <title>Genome sequencing and annotation of Brassica cretica.</title>
        <authorList>
            <person name="Studholme D.J."/>
            <person name="Sarris P.F."/>
        </authorList>
    </citation>
    <scope>NUCLEOTIDE SEQUENCE</scope>
    <source>
        <strain evidence="1">PFS-102/07</strain>
        <tissue evidence="1">Leaf</tissue>
    </source>
</reference>
<sequence length="79" mass="8980">MEIEDEGEEEAAEVQNEVVEEVEEGEVIEDRGVQLIPSRGKRSQVANVHKSAKKTIVRTKDLKFGGRHGQYKKSFVRKL</sequence>
<organism evidence="1">
    <name type="scientific">Brassica cretica</name>
    <name type="common">Mustard</name>
    <dbReference type="NCBI Taxonomy" id="69181"/>
    <lineage>
        <taxon>Eukaryota</taxon>
        <taxon>Viridiplantae</taxon>
        <taxon>Streptophyta</taxon>
        <taxon>Embryophyta</taxon>
        <taxon>Tracheophyta</taxon>
        <taxon>Spermatophyta</taxon>
        <taxon>Magnoliopsida</taxon>
        <taxon>eudicotyledons</taxon>
        <taxon>Gunneridae</taxon>
        <taxon>Pentapetalae</taxon>
        <taxon>rosids</taxon>
        <taxon>malvids</taxon>
        <taxon>Brassicales</taxon>
        <taxon>Brassicaceae</taxon>
        <taxon>Brassiceae</taxon>
        <taxon>Brassica</taxon>
    </lineage>
</organism>
<evidence type="ECO:0000313" key="1">
    <source>
        <dbReference type="EMBL" id="KAF2564571.1"/>
    </source>
</evidence>